<sequence length="94" mass="10952">MTNYWQAIDSAPKVNRDSPSLLRNLLNVFSENLAALKQYDEVDLWDFTLLNLTLQKLDTTWKQKFELSIVGNSVPAYNDLQEFLYRVGNYDNGF</sequence>
<comment type="caution">
    <text evidence="1">The sequence shown here is derived from an EMBL/GenBank/DDBJ whole genome shotgun (WGS) entry which is preliminary data.</text>
</comment>
<dbReference type="Proteomes" id="UP001168821">
    <property type="component" value="Unassembled WGS sequence"/>
</dbReference>
<accession>A0AA38MP80</accession>
<proteinExistence type="predicted"/>
<reference evidence="1" key="1">
    <citation type="journal article" date="2023" name="G3 (Bethesda)">
        <title>Whole genome assemblies of Zophobas morio and Tenebrio molitor.</title>
        <authorList>
            <person name="Kaur S."/>
            <person name="Stinson S.A."/>
            <person name="diCenzo G.C."/>
        </authorList>
    </citation>
    <scope>NUCLEOTIDE SEQUENCE</scope>
    <source>
        <strain evidence="1">QUZm001</strain>
    </source>
</reference>
<gene>
    <name evidence="1" type="ORF">Zmor_007278</name>
</gene>
<name>A0AA38MP80_9CUCU</name>
<dbReference type="EMBL" id="JALNTZ010000002">
    <property type="protein sequence ID" value="KAJ3662964.1"/>
    <property type="molecule type" value="Genomic_DNA"/>
</dbReference>
<evidence type="ECO:0000313" key="2">
    <source>
        <dbReference type="Proteomes" id="UP001168821"/>
    </source>
</evidence>
<protein>
    <submittedName>
        <fullName evidence="1">Uncharacterized protein</fullName>
    </submittedName>
</protein>
<dbReference type="AlphaFoldDB" id="A0AA38MP80"/>
<organism evidence="1 2">
    <name type="scientific">Zophobas morio</name>
    <dbReference type="NCBI Taxonomy" id="2755281"/>
    <lineage>
        <taxon>Eukaryota</taxon>
        <taxon>Metazoa</taxon>
        <taxon>Ecdysozoa</taxon>
        <taxon>Arthropoda</taxon>
        <taxon>Hexapoda</taxon>
        <taxon>Insecta</taxon>
        <taxon>Pterygota</taxon>
        <taxon>Neoptera</taxon>
        <taxon>Endopterygota</taxon>
        <taxon>Coleoptera</taxon>
        <taxon>Polyphaga</taxon>
        <taxon>Cucujiformia</taxon>
        <taxon>Tenebrionidae</taxon>
        <taxon>Zophobas</taxon>
    </lineage>
</organism>
<evidence type="ECO:0000313" key="1">
    <source>
        <dbReference type="EMBL" id="KAJ3662964.1"/>
    </source>
</evidence>
<keyword evidence="2" id="KW-1185">Reference proteome</keyword>